<organism evidence="6 7">
    <name type="scientific">Caenorhabditis remanei</name>
    <name type="common">Caenorhabditis vulgaris</name>
    <dbReference type="NCBI Taxonomy" id="31234"/>
    <lineage>
        <taxon>Eukaryota</taxon>
        <taxon>Metazoa</taxon>
        <taxon>Ecdysozoa</taxon>
        <taxon>Nematoda</taxon>
        <taxon>Chromadorea</taxon>
        <taxon>Rhabditida</taxon>
        <taxon>Rhabditina</taxon>
        <taxon>Rhabditomorpha</taxon>
        <taxon>Rhabditoidea</taxon>
        <taxon>Rhabditidae</taxon>
        <taxon>Peloderinae</taxon>
        <taxon>Caenorhabditis</taxon>
    </lineage>
</organism>
<dbReference type="PANTHER" id="PTHR48094:SF12">
    <property type="entry name" value="PARKINSON DISEASE PROTEIN 7 HOMOLOG"/>
    <property type="match status" value="1"/>
</dbReference>
<dbReference type="EC" id="4.2.1.130" evidence="2"/>
<dbReference type="AlphaFoldDB" id="A0A6A5HM14"/>
<dbReference type="GeneID" id="9817685"/>
<dbReference type="GO" id="GO:0005739">
    <property type="term" value="C:mitochondrion"/>
    <property type="evidence" value="ECO:0007669"/>
    <property type="project" value="TreeGrafter"/>
</dbReference>
<feature type="domain" description="DJ-1/PfpI" evidence="5">
    <location>
        <begin position="3"/>
        <end position="167"/>
    </location>
</feature>
<evidence type="ECO:0000256" key="2">
    <source>
        <dbReference type="ARBA" id="ARBA00013134"/>
    </source>
</evidence>
<dbReference type="CTD" id="9817685"/>
<dbReference type="GO" id="GO:0046295">
    <property type="term" value="P:glycolate biosynthetic process"/>
    <property type="evidence" value="ECO:0007669"/>
    <property type="project" value="EnsemblMetazoa"/>
</dbReference>
<dbReference type="GO" id="GO:0036471">
    <property type="term" value="P:cellular response to glyoxal"/>
    <property type="evidence" value="ECO:0007669"/>
    <property type="project" value="EnsemblMetazoa"/>
</dbReference>
<dbReference type="InterPro" id="IPR029062">
    <property type="entry name" value="Class_I_gatase-like"/>
</dbReference>
<dbReference type="EMBL" id="WUAV01000002">
    <property type="protein sequence ID" value="KAF1768181.1"/>
    <property type="molecule type" value="Genomic_DNA"/>
</dbReference>
<evidence type="ECO:0000256" key="4">
    <source>
        <dbReference type="ARBA" id="ARBA00048082"/>
    </source>
</evidence>
<comment type="catalytic activity">
    <reaction evidence="4">
        <text>methylglyoxal + H2O = (R)-lactate + H(+)</text>
        <dbReference type="Rhea" id="RHEA:27754"/>
        <dbReference type="ChEBI" id="CHEBI:15377"/>
        <dbReference type="ChEBI" id="CHEBI:15378"/>
        <dbReference type="ChEBI" id="CHEBI:16004"/>
        <dbReference type="ChEBI" id="CHEBI:17158"/>
        <dbReference type="EC" id="4.2.1.130"/>
    </reaction>
</comment>
<dbReference type="GO" id="GO:0019172">
    <property type="term" value="F:glyoxalase III activity"/>
    <property type="evidence" value="ECO:0007669"/>
    <property type="project" value="UniProtKB-EC"/>
</dbReference>
<dbReference type="InterPro" id="IPR002818">
    <property type="entry name" value="DJ-1/PfpI"/>
</dbReference>
<dbReference type="InterPro" id="IPR006287">
    <property type="entry name" value="DJ-1"/>
</dbReference>
<dbReference type="FunFam" id="3.40.50.880:FF:000022">
    <property type="entry name" value="protein deglycase DJ-1"/>
    <property type="match status" value="1"/>
</dbReference>
<evidence type="ECO:0000256" key="1">
    <source>
        <dbReference type="ARBA" id="ARBA00004496"/>
    </source>
</evidence>
<dbReference type="Pfam" id="PF01965">
    <property type="entry name" value="DJ-1_PfpI"/>
    <property type="match status" value="1"/>
</dbReference>
<proteinExistence type="predicted"/>
<dbReference type="GO" id="GO:1903189">
    <property type="term" value="P:glyoxal metabolic process"/>
    <property type="evidence" value="ECO:0007669"/>
    <property type="project" value="EnsemblMetazoa"/>
</dbReference>
<dbReference type="NCBIfam" id="TIGR01383">
    <property type="entry name" value="not_thiJ"/>
    <property type="match status" value="1"/>
</dbReference>
<sequence>MSKRALIVLASKGAEEMEIIITGDVLERGGIHVDYAGLDGVQPVDCARNARIVPSIAFDSAQHDAYDIVILPGGQPGSTTLAETPKVGALLKAQAGAGKWIGAICAAPIALLSHGIKTEMLTSHPSVKDQLVKGGYNYSEERVVVSGKVITSRGPGTAFEFALKIVELLEGAEKANSLIAPMLLKL</sequence>
<dbReference type="Proteomes" id="UP000483820">
    <property type="component" value="Chromosome II"/>
</dbReference>
<dbReference type="GO" id="GO:1902176">
    <property type="term" value="P:negative regulation of oxidative stress-induced intrinsic apoptotic signaling pathway"/>
    <property type="evidence" value="ECO:0007669"/>
    <property type="project" value="EnsemblMetazoa"/>
</dbReference>
<comment type="caution">
    <text evidence="6">The sequence shown here is derived from an EMBL/GenBank/DDBJ whole genome shotgun (WGS) entry which is preliminary data.</text>
</comment>
<evidence type="ECO:0000313" key="7">
    <source>
        <dbReference type="Proteomes" id="UP000483820"/>
    </source>
</evidence>
<dbReference type="KEGG" id="crq:GCK72_008143"/>
<protein>
    <recommendedName>
        <fullName evidence="2">D-lactate dehydratase</fullName>
        <ecNumber evidence="2">4.2.1.130</ecNumber>
    </recommendedName>
</protein>
<dbReference type="RefSeq" id="XP_003105829.2">
    <property type="nucleotide sequence ID" value="XM_003105781.2"/>
</dbReference>
<evidence type="ECO:0000256" key="3">
    <source>
        <dbReference type="ARBA" id="ARBA00022490"/>
    </source>
</evidence>
<keyword evidence="3" id="KW-0963">Cytoplasm</keyword>
<name>A0A6A5HM14_CAERE</name>
<evidence type="ECO:0000259" key="5">
    <source>
        <dbReference type="Pfam" id="PF01965"/>
    </source>
</evidence>
<dbReference type="PANTHER" id="PTHR48094">
    <property type="entry name" value="PROTEIN/NUCLEIC ACID DEGLYCASE DJ-1-RELATED"/>
    <property type="match status" value="1"/>
</dbReference>
<gene>
    <name evidence="6" type="ORF">GCK72_008143</name>
</gene>
<dbReference type="CDD" id="cd03135">
    <property type="entry name" value="GATase1_DJ-1"/>
    <property type="match status" value="1"/>
</dbReference>
<accession>A0A6A5HM14</accession>
<dbReference type="GO" id="GO:0006979">
    <property type="term" value="P:response to oxidative stress"/>
    <property type="evidence" value="ECO:0007669"/>
    <property type="project" value="TreeGrafter"/>
</dbReference>
<comment type="subcellular location">
    <subcellularLocation>
        <location evidence="1">Cytoplasm</location>
    </subcellularLocation>
</comment>
<dbReference type="SUPFAM" id="SSF52317">
    <property type="entry name" value="Class I glutamine amidotransferase-like"/>
    <property type="match status" value="1"/>
</dbReference>
<dbReference type="Gene3D" id="3.40.50.880">
    <property type="match status" value="1"/>
</dbReference>
<dbReference type="GO" id="GO:0005634">
    <property type="term" value="C:nucleus"/>
    <property type="evidence" value="ECO:0007669"/>
    <property type="project" value="EnsemblMetazoa"/>
</dbReference>
<evidence type="ECO:0000313" key="6">
    <source>
        <dbReference type="EMBL" id="KAF1768181.1"/>
    </source>
</evidence>
<reference evidence="6 7" key="1">
    <citation type="submission" date="2019-12" db="EMBL/GenBank/DDBJ databases">
        <title>Chromosome-level assembly of the Caenorhabditis remanei genome.</title>
        <authorList>
            <person name="Teterina A.A."/>
            <person name="Willis J.H."/>
            <person name="Phillips P.C."/>
        </authorList>
    </citation>
    <scope>NUCLEOTIDE SEQUENCE [LARGE SCALE GENOMIC DNA]</scope>
    <source>
        <strain evidence="6 7">PX506</strain>
        <tissue evidence="6">Whole organism</tissue>
    </source>
</reference>
<dbReference type="InterPro" id="IPR050325">
    <property type="entry name" value="Prot/Nucl_acid_deglycase"/>
</dbReference>